<dbReference type="GO" id="GO:0016042">
    <property type="term" value="P:lipid catabolic process"/>
    <property type="evidence" value="ECO:0007669"/>
    <property type="project" value="UniProtKB-KW"/>
</dbReference>
<dbReference type="EMBL" id="BSXU01014513">
    <property type="protein sequence ID" value="GME80991.1"/>
    <property type="molecule type" value="Genomic_DNA"/>
</dbReference>
<evidence type="ECO:0000313" key="5">
    <source>
        <dbReference type="Proteomes" id="UP001165063"/>
    </source>
</evidence>
<dbReference type="InterPro" id="IPR044294">
    <property type="entry name" value="Lipase-like"/>
</dbReference>
<dbReference type="Pfam" id="PF05057">
    <property type="entry name" value="DUF676"/>
    <property type="match status" value="1"/>
</dbReference>
<evidence type="ECO:0000313" key="4">
    <source>
        <dbReference type="EMBL" id="GME80991.1"/>
    </source>
</evidence>
<protein>
    <submittedName>
        <fullName evidence="4">Unnamed protein product</fullName>
    </submittedName>
</protein>
<name>A0A9W6T693_AMBMO</name>
<keyword evidence="1" id="KW-0443">Lipid metabolism</keyword>
<feature type="compositionally biased region" description="Basic and acidic residues" evidence="2">
    <location>
        <begin position="126"/>
        <end position="139"/>
    </location>
</feature>
<evidence type="ECO:0000259" key="3">
    <source>
        <dbReference type="Pfam" id="PF05057"/>
    </source>
</evidence>
<feature type="region of interest" description="Disordered" evidence="2">
    <location>
        <begin position="126"/>
        <end position="151"/>
    </location>
</feature>
<dbReference type="OrthoDB" id="5368485at2759"/>
<feature type="domain" description="DUF676" evidence="3">
    <location>
        <begin position="1"/>
        <end position="75"/>
    </location>
</feature>
<evidence type="ECO:0000256" key="1">
    <source>
        <dbReference type="ARBA" id="ARBA00022963"/>
    </source>
</evidence>
<dbReference type="GO" id="GO:0047372">
    <property type="term" value="F:monoacylglycerol lipase activity"/>
    <property type="evidence" value="ECO:0007669"/>
    <property type="project" value="TreeGrafter"/>
</dbReference>
<gene>
    <name evidence="4" type="ORF">Amon01_000993600</name>
</gene>
<evidence type="ECO:0000256" key="2">
    <source>
        <dbReference type="SAM" id="MobiDB-lite"/>
    </source>
</evidence>
<keyword evidence="1" id="KW-0442">Lipid degradation</keyword>
<dbReference type="PANTHER" id="PTHR12482:SF62">
    <property type="entry name" value="LIPASE ROG1-RELATED"/>
    <property type="match status" value="1"/>
</dbReference>
<comment type="caution">
    <text evidence="4">The sequence shown here is derived from an EMBL/GenBank/DDBJ whole genome shotgun (WGS) entry which is preliminary data.</text>
</comment>
<dbReference type="InterPro" id="IPR007751">
    <property type="entry name" value="DUF676_lipase-like"/>
</dbReference>
<dbReference type="Proteomes" id="UP001165063">
    <property type="component" value="Unassembled WGS sequence"/>
</dbReference>
<organism evidence="4 5">
    <name type="scientific">Ambrosiozyma monospora</name>
    <name type="common">Yeast</name>
    <name type="synonym">Endomycopsis monosporus</name>
    <dbReference type="NCBI Taxonomy" id="43982"/>
    <lineage>
        <taxon>Eukaryota</taxon>
        <taxon>Fungi</taxon>
        <taxon>Dikarya</taxon>
        <taxon>Ascomycota</taxon>
        <taxon>Saccharomycotina</taxon>
        <taxon>Pichiomycetes</taxon>
        <taxon>Pichiales</taxon>
        <taxon>Pichiaceae</taxon>
        <taxon>Ambrosiozyma</taxon>
    </lineage>
</organism>
<proteinExistence type="predicted"/>
<dbReference type="AlphaFoldDB" id="A0A9W6T693"/>
<accession>A0A9W6T693</accession>
<sequence length="193" mass="21056">MASPLLGISNENPAYVKMALSFGIVGKTGMDLNLQGSKPLLLLLPSDNTRKVLKKFKRRTLYANTLNDGIVPLRTSALVFLDWKGLGKVYEALKAQNSLNPDALPITAPSGLAGNSVVAEIPSNMENRDRGSQEHDRQQAIKASQSSEDDSIGLDDISNAIKNKLFYPVQNVLGYYVPLLQPTPVKKSKKYVS</sequence>
<keyword evidence="5" id="KW-1185">Reference proteome</keyword>
<reference evidence="4" key="1">
    <citation type="submission" date="2023-04" db="EMBL/GenBank/DDBJ databases">
        <title>Ambrosiozyma monospora NBRC 1965.</title>
        <authorList>
            <person name="Ichikawa N."/>
            <person name="Sato H."/>
            <person name="Tonouchi N."/>
        </authorList>
    </citation>
    <scope>NUCLEOTIDE SEQUENCE</scope>
    <source>
        <strain evidence="4">NBRC 1965</strain>
    </source>
</reference>
<dbReference type="PANTHER" id="PTHR12482">
    <property type="entry name" value="LIPASE ROG1-RELATED-RELATED"/>
    <property type="match status" value="1"/>
</dbReference>